<reference evidence="2 3" key="1">
    <citation type="submission" date="2019-08" db="EMBL/GenBank/DDBJ databases">
        <title>Genome of Phaeodactylibacter luteus.</title>
        <authorList>
            <person name="Bowman J.P."/>
        </authorList>
    </citation>
    <scope>NUCLEOTIDE SEQUENCE [LARGE SCALE GENOMIC DNA]</scope>
    <source>
        <strain evidence="2 3">KCTC 42180</strain>
    </source>
</reference>
<keyword evidence="1" id="KW-0732">Signal</keyword>
<dbReference type="Proteomes" id="UP000321580">
    <property type="component" value="Unassembled WGS sequence"/>
</dbReference>
<proteinExistence type="predicted"/>
<dbReference type="AlphaFoldDB" id="A0A5C6RJA7"/>
<protein>
    <recommendedName>
        <fullName evidence="4">Cytochrome C Planctomycete-type domain-containing protein</fullName>
    </recommendedName>
</protein>
<dbReference type="OrthoDB" id="9786191at2"/>
<dbReference type="EMBL" id="VOOR01000032">
    <property type="protein sequence ID" value="TXB62287.1"/>
    <property type="molecule type" value="Genomic_DNA"/>
</dbReference>
<dbReference type="PANTHER" id="PTHR35889">
    <property type="entry name" value="CYCLOINULO-OLIGOSACCHARIDE FRUCTANOTRANSFERASE-RELATED"/>
    <property type="match status" value="1"/>
</dbReference>
<feature type="signal peptide" evidence="1">
    <location>
        <begin position="1"/>
        <end position="23"/>
    </location>
</feature>
<keyword evidence="3" id="KW-1185">Reference proteome</keyword>
<organism evidence="2 3">
    <name type="scientific">Phaeodactylibacter luteus</name>
    <dbReference type="NCBI Taxonomy" id="1564516"/>
    <lineage>
        <taxon>Bacteria</taxon>
        <taxon>Pseudomonadati</taxon>
        <taxon>Bacteroidota</taxon>
        <taxon>Saprospiria</taxon>
        <taxon>Saprospirales</taxon>
        <taxon>Haliscomenobacteraceae</taxon>
        <taxon>Phaeodactylibacter</taxon>
    </lineage>
</organism>
<evidence type="ECO:0000256" key="1">
    <source>
        <dbReference type="SAM" id="SignalP"/>
    </source>
</evidence>
<comment type="caution">
    <text evidence="2">The sequence shown here is derived from an EMBL/GenBank/DDBJ whole genome shotgun (WGS) entry which is preliminary data.</text>
</comment>
<dbReference type="RefSeq" id="WP_147168308.1">
    <property type="nucleotide sequence ID" value="NZ_VOOR01000032.1"/>
</dbReference>
<dbReference type="PANTHER" id="PTHR35889:SF3">
    <property type="entry name" value="F-BOX DOMAIN-CONTAINING PROTEIN"/>
    <property type="match status" value="1"/>
</dbReference>
<sequence length="243" mass="26171">MMKKRFKLLASTALALFSLLSCQREPITVGNGNSPDGTGGTTPTVGEGPVCDPDSVYFEQQLLPILVSNCAMSGCHDVASRRDGVILTSYDYVRSTGEIRLNNPTESEIYEVLFDSDPEDRMPPAPRAPLSAEEKALLLKWIEQGAQDLYCEAACDTSAVRFSANIVPLIQSQCQGCHQGGSPSGGIRLDSYERIKEQVDNGQLWGAAARLSGYAPMPPAGTGLSACELRQLEIWIQAGAEND</sequence>
<gene>
    <name evidence="2" type="ORF">FRY97_14660</name>
</gene>
<evidence type="ECO:0000313" key="2">
    <source>
        <dbReference type="EMBL" id="TXB62287.1"/>
    </source>
</evidence>
<evidence type="ECO:0008006" key="4">
    <source>
        <dbReference type="Google" id="ProtNLM"/>
    </source>
</evidence>
<name>A0A5C6RJA7_9BACT</name>
<dbReference type="PROSITE" id="PS51257">
    <property type="entry name" value="PROKAR_LIPOPROTEIN"/>
    <property type="match status" value="1"/>
</dbReference>
<accession>A0A5C6RJA7</accession>
<feature type="chain" id="PRO_5022914709" description="Cytochrome C Planctomycete-type domain-containing protein" evidence="1">
    <location>
        <begin position="24"/>
        <end position="243"/>
    </location>
</feature>
<evidence type="ECO:0000313" key="3">
    <source>
        <dbReference type="Proteomes" id="UP000321580"/>
    </source>
</evidence>